<dbReference type="KEGG" id="ppel:H6H00_01295"/>
<dbReference type="AlphaFoldDB" id="A0A7G7MIX6"/>
<feature type="domain" description="Sodium/calcium exchanger membrane region" evidence="6">
    <location>
        <begin position="249"/>
        <end position="394"/>
    </location>
</feature>
<comment type="subcellular location">
    <subcellularLocation>
        <location evidence="1">Membrane</location>
        <topology evidence="1">Multi-pass membrane protein</topology>
    </subcellularLocation>
</comment>
<feature type="domain" description="Sodium/calcium exchanger membrane region" evidence="6">
    <location>
        <begin position="50"/>
        <end position="219"/>
    </location>
</feature>
<feature type="transmembrane region" description="Helical" evidence="5">
    <location>
        <begin position="75"/>
        <end position="94"/>
    </location>
</feature>
<evidence type="ECO:0000313" key="8">
    <source>
        <dbReference type="Proteomes" id="UP000515728"/>
    </source>
</evidence>
<dbReference type="RefSeq" id="WP_185719566.1">
    <property type="nucleotide sequence ID" value="NZ_BAAAWI010000001.1"/>
</dbReference>
<feature type="transmembrane region" description="Helical" evidence="5">
    <location>
        <begin position="136"/>
        <end position="154"/>
    </location>
</feature>
<dbReference type="Proteomes" id="UP000515728">
    <property type="component" value="Chromosome"/>
</dbReference>
<accession>A0A7G7MIX6</accession>
<evidence type="ECO:0000259" key="6">
    <source>
        <dbReference type="Pfam" id="PF01699"/>
    </source>
</evidence>
<keyword evidence="2 5" id="KW-0812">Transmembrane</keyword>
<evidence type="ECO:0000256" key="1">
    <source>
        <dbReference type="ARBA" id="ARBA00004141"/>
    </source>
</evidence>
<protein>
    <submittedName>
        <fullName evidence="7">Sodium:proton exchanger</fullName>
    </submittedName>
</protein>
<organism evidence="7 8">
    <name type="scientific">Pseudonocardia petroleophila</name>
    <dbReference type="NCBI Taxonomy" id="37331"/>
    <lineage>
        <taxon>Bacteria</taxon>
        <taxon>Bacillati</taxon>
        <taxon>Actinomycetota</taxon>
        <taxon>Actinomycetes</taxon>
        <taxon>Pseudonocardiales</taxon>
        <taxon>Pseudonocardiaceae</taxon>
        <taxon>Pseudonocardia</taxon>
    </lineage>
</organism>
<keyword evidence="8" id="KW-1185">Reference proteome</keyword>
<feature type="transmembrane region" description="Helical" evidence="5">
    <location>
        <begin position="20"/>
        <end position="37"/>
    </location>
</feature>
<proteinExistence type="predicted"/>
<dbReference type="InterPro" id="IPR004837">
    <property type="entry name" value="NaCa_Exmemb"/>
</dbReference>
<feature type="transmembrane region" description="Helical" evidence="5">
    <location>
        <begin position="328"/>
        <end position="349"/>
    </location>
</feature>
<evidence type="ECO:0000256" key="5">
    <source>
        <dbReference type="SAM" id="Phobius"/>
    </source>
</evidence>
<feature type="transmembrane region" description="Helical" evidence="5">
    <location>
        <begin position="49"/>
        <end position="68"/>
    </location>
</feature>
<keyword evidence="4 5" id="KW-0472">Membrane</keyword>
<feature type="transmembrane region" description="Helical" evidence="5">
    <location>
        <begin position="405"/>
        <end position="425"/>
    </location>
</feature>
<reference evidence="7 8" key="1">
    <citation type="submission" date="2020-08" db="EMBL/GenBank/DDBJ databases">
        <authorList>
            <person name="Mo P."/>
        </authorList>
    </citation>
    <scope>NUCLEOTIDE SEQUENCE [LARGE SCALE GENOMIC DNA]</scope>
    <source>
        <strain evidence="7 8">CGMCC 4.1532</strain>
    </source>
</reference>
<dbReference type="Pfam" id="PF01699">
    <property type="entry name" value="Na_Ca_ex"/>
    <property type="match status" value="2"/>
</dbReference>
<sequence>MSRTAEGSTTTGRFPRQLPVAVALALPGAYLGAAEYLGLPHPDLPPPLAAAVFGIAIIGAAFVLSWAAEAAQVDVSAGLAIALLALMAVLPEYAVDFVFTFQAGQVYAANGMCVPLPDGADPCALALANMTGANRVLVGVGWPLVVAVASIGVWRSRRAGGGDSASTHRGEVDLQPAMSAEVVFLGLATLYSLTLPLRTSLTLLDAAVFVSLFAAYVWRLSKAPAQEPDLAGTAAWVGGKPRRARRGWVVAMFAVAGLVILATAEHFANGLVATGGALGVDRFLLVQWVAPLASESPELIVACLYALRLKASDSLGALLSSKVNQWTLLVGTLPIVFALSATTSAGLPLDANQRFELLITAAQSLFAVSLLVNLGLTARGATALFVLFAVQFTASITLGPEVNRIVIVVLSALYGLLAAGQLLRYRHRTRRIVRDGLVTPFEELEREAGRA</sequence>
<evidence type="ECO:0000256" key="2">
    <source>
        <dbReference type="ARBA" id="ARBA00022692"/>
    </source>
</evidence>
<gene>
    <name evidence="7" type="ORF">H6H00_01295</name>
</gene>
<feature type="transmembrane region" description="Helical" evidence="5">
    <location>
        <begin position="381"/>
        <end position="399"/>
    </location>
</feature>
<dbReference type="EMBL" id="CP060131">
    <property type="protein sequence ID" value="QNG52737.1"/>
    <property type="molecule type" value="Genomic_DNA"/>
</dbReference>
<dbReference type="GO" id="GO:0016020">
    <property type="term" value="C:membrane"/>
    <property type="evidence" value="ECO:0007669"/>
    <property type="project" value="UniProtKB-SubCell"/>
</dbReference>
<keyword evidence="3 5" id="KW-1133">Transmembrane helix</keyword>
<evidence type="ECO:0000256" key="3">
    <source>
        <dbReference type="ARBA" id="ARBA00022989"/>
    </source>
</evidence>
<dbReference type="GO" id="GO:0055085">
    <property type="term" value="P:transmembrane transport"/>
    <property type="evidence" value="ECO:0007669"/>
    <property type="project" value="InterPro"/>
</dbReference>
<feature type="transmembrane region" description="Helical" evidence="5">
    <location>
        <begin position="248"/>
        <end position="268"/>
    </location>
</feature>
<evidence type="ECO:0000256" key="4">
    <source>
        <dbReference type="ARBA" id="ARBA00023136"/>
    </source>
</evidence>
<evidence type="ECO:0000313" key="7">
    <source>
        <dbReference type="EMBL" id="QNG52737.1"/>
    </source>
</evidence>
<name>A0A7G7MIX6_9PSEU</name>